<dbReference type="SUPFAM" id="SSF51366">
    <property type="entry name" value="Ribulose-phoshate binding barrel"/>
    <property type="match status" value="1"/>
</dbReference>
<dbReference type="CDD" id="cd04724">
    <property type="entry name" value="Tryptophan_synthase_alpha"/>
    <property type="match status" value="1"/>
</dbReference>
<dbReference type="Proteomes" id="UP000229342">
    <property type="component" value="Unassembled WGS sequence"/>
</dbReference>
<organism evidence="11 12">
    <name type="scientific">Candidatus Taylorbacteria bacterium CG11_big_fil_rev_8_21_14_0_20_46_11</name>
    <dbReference type="NCBI Taxonomy" id="1975025"/>
    <lineage>
        <taxon>Bacteria</taxon>
        <taxon>Candidatus Tayloriibacteriota</taxon>
    </lineage>
</organism>
<dbReference type="PANTHER" id="PTHR43406:SF1">
    <property type="entry name" value="TRYPTOPHAN SYNTHASE ALPHA CHAIN, CHLOROPLASTIC"/>
    <property type="match status" value="1"/>
</dbReference>
<comment type="similarity">
    <text evidence="9 10">Belongs to the TrpA family.</text>
</comment>
<dbReference type="InterPro" id="IPR013785">
    <property type="entry name" value="Aldolase_TIM"/>
</dbReference>
<reference evidence="11 12" key="1">
    <citation type="submission" date="2017-09" db="EMBL/GenBank/DDBJ databases">
        <title>Depth-based differentiation of microbial function through sediment-hosted aquifers and enrichment of novel symbionts in the deep terrestrial subsurface.</title>
        <authorList>
            <person name="Probst A.J."/>
            <person name="Ladd B."/>
            <person name="Jarett J.K."/>
            <person name="Geller-Mcgrath D.E."/>
            <person name="Sieber C.M."/>
            <person name="Emerson J.B."/>
            <person name="Anantharaman K."/>
            <person name="Thomas B.C."/>
            <person name="Malmstrom R."/>
            <person name="Stieglmeier M."/>
            <person name="Klingl A."/>
            <person name="Woyke T."/>
            <person name="Ryan C.M."/>
            <person name="Banfield J.F."/>
        </authorList>
    </citation>
    <scope>NUCLEOTIDE SEQUENCE [LARGE SCALE GENOMIC DNA]</scope>
    <source>
        <strain evidence="11">CG11_big_fil_rev_8_21_14_0_20_46_11</strain>
    </source>
</reference>
<sequence>MSNISKTFAKVKQEGRIAFMPFVVAGDPTPEVSLSVIKRLVAGADLLELGFPYSDPLADGPTIQSADMRALSAGMTTKKVFELVQAIRTFSNIPITVLVYANLVYQQGIDEFYRRAKEAGIDGVLVPDVPVEEAKPFMKSAKAHRIDPIFLVAQTTTPERLKKILKHAKGFLYLVSVLGVTGARTDFSDTTTQFISSIRAQTTLPCAVGFGIKTREQALMFGKAGADGAIVGSAIVDIVAKLGDSQEITEYTKQFSALNSPFVKGSPPG</sequence>
<evidence type="ECO:0000256" key="6">
    <source>
        <dbReference type="ARBA" id="ARBA00023141"/>
    </source>
</evidence>
<dbReference type="PANTHER" id="PTHR43406">
    <property type="entry name" value="TRYPTOPHAN SYNTHASE, ALPHA CHAIN"/>
    <property type="match status" value="1"/>
</dbReference>
<keyword evidence="7 9" id="KW-0456">Lyase</keyword>
<dbReference type="InterPro" id="IPR011060">
    <property type="entry name" value="RibuloseP-bd_barrel"/>
</dbReference>
<comment type="subunit">
    <text evidence="3 9">Tetramer of two alpha and two beta chains.</text>
</comment>
<dbReference type="GO" id="GO:0004834">
    <property type="term" value="F:tryptophan synthase activity"/>
    <property type="evidence" value="ECO:0007669"/>
    <property type="project" value="UniProtKB-UniRule"/>
</dbReference>
<comment type="catalytic activity">
    <reaction evidence="8 9">
        <text>(1S,2R)-1-C-(indol-3-yl)glycerol 3-phosphate + L-serine = D-glyceraldehyde 3-phosphate + L-tryptophan + H2O</text>
        <dbReference type="Rhea" id="RHEA:10532"/>
        <dbReference type="ChEBI" id="CHEBI:15377"/>
        <dbReference type="ChEBI" id="CHEBI:33384"/>
        <dbReference type="ChEBI" id="CHEBI:57912"/>
        <dbReference type="ChEBI" id="CHEBI:58866"/>
        <dbReference type="ChEBI" id="CHEBI:59776"/>
        <dbReference type="EC" id="4.2.1.20"/>
    </reaction>
</comment>
<evidence type="ECO:0000313" key="12">
    <source>
        <dbReference type="Proteomes" id="UP000229342"/>
    </source>
</evidence>
<protein>
    <recommendedName>
        <fullName evidence="9">Tryptophan synthase alpha chain</fullName>
        <ecNumber evidence="9">4.2.1.20</ecNumber>
    </recommendedName>
</protein>
<evidence type="ECO:0000256" key="9">
    <source>
        <dbReference type="HAMAP-Rule" id="MF_00131"/>
    </source>
</evidence>
<comment type="caution">
    <text evidence="11">The sequence shown here is derived from an EMBL/GenBank/DDBJ whole genome shotgun (WGS) entry which is preliminary data.</text>
</comment>
<keyword evidence="4 9" id="KW-0028">Amino-acid biosynthesis</keyword>
<evidence type="ECO:0000256" key="10">
    <source>
        <dbReference type="RuleBase" id="RU003662"/>
    </source>
</evidence>
<dbReference type="InterPro" id="IPR018204">
    <property type="entry name" value="Trp_synthase_alpha_AS"/>
</dbReference>
<dbReference type="NCBIfam" id="TIGR00262">
    <property type="entry name" value="trpA"/>
    <property type="match status" value="1"/>
</dbReference>
<dbReference type="UniPathway" id="UPA00035">
    <property type="reaction ID" value="UER00044"/>
</dbReference>
<dbReference type="Gene3D" id="3.20.20.70">
    <property type="entry name" value="Aldolase class I"/>
    <property type="match status" value="1"/>
</dbReference>
<feature type="active site" description="Proton acceptor" evidence="9">
    <location>
        <position position="59"/>
    </location>
</feature>
<dbReference type="EC" id="4.2.1.20" evidence="9"/>
<gene>
    <name evidence="9" type="primary">trpA</name>
    <name evidence="11" type="ORF">COV91_00085</name>
</gene>
<dbReference type="HAMAP" id="MF_00131">
    <property type="entry name" value="Trp_synth_alpha"/>
    <property type="match status" value="1"/>
</dbReference>
<dbReference type="Pfam" id="PF00290">
    <property type="entry name" value="Trp_syntA"/>
    <property type="match status" value="1"/>
</dbReference>
<accession>A0A2H0KD96</accession>
<evidence type="ECO:0000256" key="7">
    <source>
        <dbReference type="ARBA" id="ARBA00023239"/>
    </source>
</evidence>
<dbReference type="AlphaFoldDB" id="A0A2H0KD96"/>
<comment type="function">
    <text evidence="1 9">The alpha subunit is responsible for the aldol cleavage of indoleglycerol phosphate to indole and glyceraldehyde 3-phosphate.</text>
</comment>
<name>A0A2H0KD96_9BACT</name>
<evidence type="ECO:0000256" key="5">
    <source>
        <dbReference type="ARBA" id="ARBA00022822"/>
    </source>
</evidence>
<dbReference type="FunFam" id="3.20.20.70:FF:000037">
    <property type="entry name" value="Tryptophan synthase alpha chain"/>
    <property type="match status" value="1"/>
</dbReference>
<dbReference type="InterPro" id="IPR002028">
    <property type="entry name" value="Trp_synthase_suA"/>
</dbReference>
<evidence type="ECO:0000256" key="2">
    <source>
        <dbReference type="ARBA" id="ARBA00004733"/>
    </source>
</evidence>
<evidence type="ECO:0000256" key="8">
    <source>
        <dbReference type="ARBA" id="ARBA00049047"/>
    </source>
</evidence>
<evidence type="ECO:0000256" key="1">
    <source>
        <dbReference type="ARBA" id="ARBA00003365"/>
    </source>
</evidence>
<dbReference type="PROSITE" id="PS00167">
    <property type="entry name" value="TRP_SYNTHASE_ALPHA"/>
    <property type="match status" value="1"/>
</dbReference>
<evidence type="ECO:0000256" key="3">
    <source>
        <dbReference type="ARBA" id="ARBA00011270"/>
    </source>
</evidence>
<keyword evidence="6 9" id="KW-0057">Aromatic amino acid biosynthesis</keyword>
<feature type="active site" description="Proton acceptor" evidence="9">
    <location>
        <position position="48"/>
    </location>
</feature>
<dbReference type="GO" id="GO:0005829">
    <property type="term" value="C:cytosol"/>
    <property type="evidence" value="ECO:0007669"/>
    <property type="project" value="TreeGrafter"/>
</dbReference>
<evidence type="ECO:0000256" key="4">
    <source>
        <dbReference type="ARBA" id="ARBA00022605"/>
    </source>
</evidence>
<evidence type="ECO:0000313" key="11">
    <source>
        <dbReference type="EMBL" id="PIQ69195.1"/>
    </source>
</evidence>
<comment type="pathway">
    <text evidence="2 9">Amino-acid biosynthesis; L-tryptophan biosynthesis; L-tryptophan from chorismate: step 5/5.</text>
</comment>
<proteinExistence type="inferred from homology"/>
<dbReference type="EMBL" id="PCVG01000003">
    <property type="protein sequence ID" value="PIQ69195.1"/>
    <property type="molecule type" value="Genomic_DNA"/>
</dbReference>
<keyword evidence="5 9" id="KW-0822">Tryptophan biosynthesis</keyword>